<organism evidence="1 2">
    <name type="scientific">Candidatus Trichorickettsia mobilis</name>
    <dbReference type="NCBI Taxonomy" id="1346319"/>
    <lineage>
        <taxon>Bacteria</taxon>
        <taxon>Pseudomonadati</taxon>
        <taxon>Pseudomonadota</taxon>
        <taxon>Alphaproteobacteria</taxon>
        <taxon>Rickettsiales</taxon>
        <taxon>Rickettsiaceae</taxon>
        <taxon>Rickettsieae</taxon>
        <taxon>Candidatus Trichorickettsia</taxon>
    </lineage>
</organism>
<name>A0ABZ0USP3_9RICK</name>
<protein>
    <submittedName>
        <fullName evidence="1">Uncharacterized protein</fullName>
    </submittedName>
</protein>
<dbReference type="EMBL" id="CP112932">
    <property type="protein sequence ID" value="WPY01050.1"/>
    <property type="molecule type" value="Genomic_DNA"/>
</dbReference>
<reference evidence="1 2" key="1">
    <citation type="submission" date="2022-10" db="EMBL/GenBank/DDBJ databases">
        <title>Host association and intracellularity evolved multiple times independently in the Rickettsiales.</title>
        <authorList>
            <person name="Castelli M."/>
            <person name="Nardi T."/>
            <person name="Gammuto L."/>
            <person name="Bellinzona G."/>
            <person name="Sabaneyeva E."/>
            <person name="Potekhin A."/>
            <person name="Serra V."/>
            <person name="Petroni G."/>
            <person name="Sassera D."/>
        </authorList>
    </citation>
    <scope>NUCLEOTIDE SEQUENCE [LARGE SCALE GENOMIC DNA]</scope>
    <source>
        <strain evidence="1 2">Kr 154-4</strain>
    </source>
</reference>
<gene>
    <name evidence="1" type="ORF">Trichorick_00943</name>
</gene>
<sequence length="130" mass="14715">MRTRSNAFNDIQLQQAINNCKNGTYLPEDINIVYEALVNQNTVLKPNEMLLLQASEALSEYIAAEPINRELMISVINVTKSNCSNDLKKAYKNVFSELGFNIDYYDNDDLSFMADLADKNNIELQVVGDI</sequence>
<evidence type="ECO:0000313" key="2">
    <source>
        <dbReference type="Proteomes" id="UP001326613"/>
    </source>
</evidence>
<accession>A0ABZ0USP3</accession>
<proteinExistence type="predicted"/>
<dbReference type="Proteomes" id="UP001326613">
    <property type="component" value="Chromosome"/>
</dbReference>
<dbReference type="RefSeq" id="WP_323737860.1">
    <property type="nucleotide sequence ID" value="NZ_CP112932.1"/>
</dbReference>
<keyword evidence="2" id="KW-1185">Reference proteome</keyword>
<evidence type="ECO:0000313" key="1">
    <source>
        <dbReference type="EMBL" id="WPY01050.1"/>
    </source>
</evidence>